<dbReference type="Proteomes" id="UP000053784">
    <property type="component" value="Unassembled WGS sequence"/>
</dbReference>
<proteinExistence type="predicted"/>
<accession>A0A084CNW6</accession>
<keyword evidence="1" id="KW-0614">Plasmid</keyword>
<dbReference type="AlphaFoldDB" id="A0A084CNW6"/>
<geneLocation type="plasmid" evidence="1">
    <name>pPB001</name>
</geneLocation>
<reference evidence="1 2" key="1">
    <citation type="submission" date="2014-03" db="EMBL/GenBank/DDBJ databases">
        <title>Selection and divergence in the genomes of co-occurring obligate luminous symbionts with specific hosts.</title>
        <authorList>
            <person name="Hendry T.A."/>
            <person name="de Wet J.R."/>
            <person name="Dunlap P.V."/>
        </authorList>
    </citation>
    <scope>NUCLEOTIDE SEQUENCE [LARGE SCALE GENOMIC DNA]</scope>
    <source>
        <strain evidence="1 2">Ppalp.1</strain>
        <plasmid evidence="1">pPB001</plasmid>
    </source>
</reference>
<sequence>MTLFIAHRINDSYSLSSIKSNFGVELDLRDSSHDVILSHDPFTMNSFIFKDFLSCYKHKTIILNIKSEGIEYRVIQLLKKYSIHDYFFLDSSFPMMESLSKIKEKKIAVRFSEYEPIEFINAARRIASWVWVDCFTKFPLDKRTFDFFKSIGLKVCVVSPELQDQPEKIRLYAHYMVKNGIQPDAICSKVHNYVLWSEYFNFE</sequence>
<dbReference type="OrthoDB" id="9810159at2"/>
<protein>
    <recommendedName>
        <fullName evidence="3">GP-PDE domain-containing protein</fullName>
    </recommendedName>
</protein>
<dbReference type="EMBL" id="JGVK01000007">
    <property type="protein sequence ID" value="KEY91495.1"/>
    <property type="molecule type" value="Genomic_DNA"/>
</dbReference>
<evidence type="ECO:0000313" key="2">
    <source>
        <dbReference type="Proteomes" id="UP000053784"/>
    </source>
</evidence>
<dbReference type="RefSeq" id="WP_034413457.1">
    <property type="nucleotide sequence ID" value="NZ_JGVK01000007.1"/>
</dbReference>
<evidence type="ECO:0000313" key="1">
    <source>
        <dbReference type="EMBL" id="KEY91495.1"/>
    </source>
</evidence>
<gene>
    <name evidence="1" type="ORF">CF67_15010</name>
</gene>
<keyword evidence="2" id="KW-1185">Reference proteome</keyword>
<dbReference type="eggNOG" id="COG0584">
    <property type="taxonomic scope" value="Bacteria"/>
</dbReference>
<comment type="caution">
    <text evidence="1">The sequence shown here is derived from an EMBL/GenBank/DDBJ whole genome shotgun (WGS) entry which is preliminary data.</text>
</comment>
<evidence type="ECO:0008006" key="3">
    <source>
        <dbReference type="Google" id="ProtNLM"/>
    </source>
</evidence>
<dbReference type="GeneID" id="39477675"/>
<organism evidence="1 2">
    <name type="scientific">Candidatus Photodesmus blepharonis</name>
    <dbReference type="NCBI Taxonomy" id="1179155"/>
    <lineage>
        <taxon>Bacteria</taxon>
        <taxon>Pseudomonadati</taxon>
        <taxon>Pseudomonadota</taxon>
        <taxon>Gammaproteobacteria</taxon>
        <taxon>Vibrionales</taxon>
        <taxon>Vibrionaceae</taxon>
        <taxon>Candidatus Photodesmus</taxon>
    </lineage>
</organism>
<name>A0A084CNW6_9GAMM</name>